<sequence length="447" mass="51640">MSKNFFIKTFGCQMNEYDSNRIADLAKQAGYIKTSNINNTDCYILNTCHIREKATEKVYHDIGRLKKNYKNKKKPIVLVTGCVAQAENNEMLERESYIDAVIGPQSYHNVPSILSKLNDRRKKLNFTDFDVVKKFDRLNTLKNSESKVSSFITVQEGCDKFCNFCVVPYTRGPEHSRSPEEIIEEAKDLIINGAKEITLLGQNVNAYSSNKKGKIYKFSDLIMELQNLEELKRIRYTTSHPKDMTNDLIDCHKKVKKLMPFLHLPVQSGSNKILKNMNRKHTREEYLSIIQNLEKAKPDIRFSSDFIVGYPGETEEDFYDTISLVKEVNFINSFSFIYNPRPGTPAFNFETINKEIQKKRLIILQNLLENIQTKENKNQVGKLKGVLIENKMKNQSNYFGRIRNLTPIVISNANEKDIGKIIDVRIKNYNRNTLFGVKENAEREVAA</sequence>
<dbReference type="HAMAP" id="MF_01864">
    <property type="entry name" value="tRNA_metthiotr_MiaB"/>
    <property type="match status" value="1"/>
</dbReference>
<dbReference type="InterPro" id="IPR002792">
    <property type="entry name" value="TRAM_dom"/>
</dbReference>
<evidence type="ECO:0000256" key="6">
    <source>
        <dbReference type="ARBA" id="ARBA00023014"/>
    </source>
</evidence>
<dbReference type="NCBIfam" id="TIGR01574">
    <property type="entry name" value="miaB-methiolase"/>
    <property type="match status" value="1"/>
</dbReference>
<dbReference type="CDD" id="cd01335">
    <property type="entry name" value="Radical_SAM"/>
    <property type="match status" value="1"/>
</dbReference>
<organism evidence="10">
    <name type="scientific">marine metagenome</name>
    <dbReference type="NCBI Taxonomy" id="408172"/>
    <lineage>
        <taxon>unclassified sequences</taxon>
        <taxon>metagenomes</taxon>
        <taxon>ecological metagenomes</taxon>
    </lineage>
</organism>
<evidence type="ECO:0000256" key="3">
    <source>
        <dbReference type="ARBA" id="ARBA00022691"/>
    </source>
</evidence>
<dbReference type="PROSITE" id="PS50926">
    <property type="entry name" value="TRAM"/>
    <property type="match status" value="1"/>
</dbReference>
<reference evidence="10" key="1">
    <citation type="submission" date="2018-05" db="EMBL/GenBank/DDBJ databases">
        <authorList>
            <person name="Lanie J.A."/>
            <person name="Ng W.-L."/>
            <person name="Kazmierczak K.M."/>
            <person name="Andrzejewski T.M."/>
            <person name="Davidsen T.M."/>
            <person name="Wayne K.J."/>
            <person name="Tettelin H."/>
            <person name="Glass J.I."/>
            <person name="Rusch D."/>
            <person name="Podicherti R."/>
            <person name="Tsui H.-C.T."/>
            <person name="Winkler M.E."/>
        </authorList>
    </citation>
    <scope>NUCLEOTIDE SEQUENCE</scope>
</reference>
<dbReference type="EMBL" id="UINC01000051">
    <property type="protein sequence ID" value="SUZ48088.1"/>
    <property type="molecule type" value="Genomic_DNA"/>
</dbReference>
<dbReference type="Gene3D" id="3.80.30.20">
    <property type="entry name" value="tm_1862 like domain"/>
    <property type="match status" value="1"/>
</dbReference>
<gene>
    <name evidence="10" type="ORF">METZ01_LOCUS942</name>
</gene>
<feature type="domain" description="MTTase N-terminal" evidence="8">
    <location>
        <begin position="3"/>
        <end position="119"/>
    </location>
</feature>
<feature type="domain" description="Radical SAM core" evidence="9">
    <location>
        <begin position="144"/>
        <end position="374"/>
    </location>
</feature>
<dbReference type="SUPFAM" id="SSF102114">
    <property type="entry name" value="Radical SAM enzymes"/>
    <property type="match status" value="1"/>
</dbReference>
<dbReference type="InterPro" id="IPR038135">
    <property type="entry name" value="Methylthiotransferase_N_sf"/>
</dbReference>
<dbReference type="InterPro" id="IPR058240">
    <property type="entry name" value="rSAM_sf"/>
</dbReference>
<dbReference type="InterPro" id="IPR005839">
    <property type="entry name" value="Methylthiotransferase"/>
</dbReference>
<dbReference type="AlphaFoldDB" id="A0A381N356"/>
<dbReference type="GO" id="GO:0035597">
    <property type="term" value="F:tRNA-2-methylthio-N(6)-dimethylallyladenosine(37) synthase activity"/>
    <property type="evidence" value="ECO:0007669"/>
    <property type="project" value="TreeGrafter"/>
</dbReference>
<dbReference type="Pfam" id="PF04055">
    <property type="entry name" value="Radical_SAM"/>
    <property type="match status" value="1"/>
</dbReference>
<evidence type="ECO:0000256" key="1">
    <source>
        <dbReference type="ARBA" id="ARBA00001966"/>
    </source>
</evidence>
<keyword evidence="5" id="KW-0408">Iron</keyword>
<dbReference type="PROSITE" id="PS01278">
    <property type="entry name" value="MTTASE_RADICAL"/>
    <property type="match status" value="1"/>
</dbReference>
<dbReference type="SFLD" id="SFLDG01061">
    <property type="entry name" value="methylthiotransferase"/>
    <property type="match status" value="1"/>
</dbReference>
<dbReference type="InterPro" id="IPR007197">
    <property type="entry name" value="rSAM"/>
</dbReference>
<proteinExistence type="inferred from homology"/>
<dbReference type="SFLD" id="SFLDS00029">
    <property type="entry name" value="Radical_SAM"/>
    <property type="match status" value="1"/>
</dbReference>
<dbReference type="SMART" id="SM00729">
    <property type="entry name" value="Elp3"/>
    <property type="match status" value="1"/>
</dbReference>
<dbReference type="FunFam" id="3.40.50.12160:FF:000003">
    <property type="entry name" value="CDK5 regulatory subunit-associated protein 1"/>
    <property type="match status" value="1"/>
</dbReference>
<protein>
    <recommendedName>
        <fullName evidence="11">TRAM domain-containing protein</fullName>
    </recommendedName>
</protein>
<keyword evidence="2" id="KW-0004">4Fe-4S</keyword>
<dbReference type="Pfam" id="PF00919">
    <property type="entry name" value="UPF0004"/>
    <property type="match status" value="1"/>
</dbReference>
<dbReference type="InterPro" id="IPR023404">
    <property type="entry name" value="rSAM_horseshoe"/>
</dbReference>
<dbReference type="InterPro" id="IPR006463">
    <property type="entry name" value="MiaB_methiolase"/>
</dbReference>
<dbReference type="GO" id="GO:0005829">
    <property type="term" value="C:cytosol"/>
    <property type="evidence" value="ECO:0007669"/>
    <property type="project" value="TreeGrafter"/>
</dbReference>
<evidence type="ECO:0000313" key="10">
    <source>
        <dbReference type="EMBL" id="SUZ48088.1"/>
    </source>
</evidence>
<evidence type="ECO:0000259" key="9">
    <source>
        <dbReference type="PROSITE" id="PS51918"/>
    </source>
</evidence>
<dbReference type="Pfam" id="PF01938">
    <property type="entry name" value="TRAM"/>
    <property type="match status" value="1"/>
</dbReference>
<evidence type="ECO:0000256" key="2">
    <source>
        <dbReference type="ARBA" id="ARBA00022485"/>
    </source>
</evidence>
<evidence type="ECO:0000259" key="7">
    <source>
        <dbReference type="PROSITE" id="PS50926"/>
    </source>
</evidence>
<dbReference type="Gene3D" id="3.40.50.12160">
    <property type="entry name" value="Methylthiotransferase, N-terminal domain"/>
    <property type="match status" value="1"/>
</dbReference>
<dbReference type="SFLD" id="SFLDG01082">
    <property type="entry name" value="B12-binding_domain_containing"/>
    <property type="match status" value="1"/>
</dbReference>
<dbReference type="PANTHER" id="PTHR43020:SF2">
    <property type="entry name" value="MITOCHONDRIAL TRNA METHYLTHIOTRANSFERASE CDK5RAP1"/>
    <property type="match status" value="1"/>
</dbReference>
<evidence type="ECO:0000259" key="8">
    <source>
        <dbReference type="PROSITE" id="PS51449"/>
    </source>
</evidence>
<dbReference type="InterPro" id="IPR013848">
    <property type="entry name" value="Methylthiotransferase_N"/>
</dbReference>
<dbReference type="SFLD" id="SFLDF00273">
    <property type="entry name" value="(dimethylallyl)adenosine_tRNA"/>
    <property type="match status" value="1"/>
</dbReference>
<evidence type="ECO:0008006" key="11">
    <source>
        <dbReference type="Google" id="ProtNLM"/>
    </source>
</evidence>
<feature type="domain" description="TRAM" evidence="7">
    <location>
        <begin position="377"/>
        <end position="440"/>
    </location>
</feature>
<dbReference type="InterPro" id="IPR006638">
    <property type="entry name" value="Elp3/MiaA/NifB-like_rSAM"/>
</dbReference>
<dbReference type="GO" id="GO:0046872">
    <property type="term" value="F:metal ion binding"/>
    <property type="evidence" value="ECO:0007669"/>
    <property type="project" value="UniProtKB-KW"/>
</dbReference>
<dbReference type="InterPro" id="IPR020612">
    <property type="entry name" value="Methylthiotransferase_CS"/>
</dbReference>
<evidence type="ECO:0000256" key="5">
    <source>
        <dbReference type="ARBA" id="ARBA00023004"/>
    </source>
</evidence>
<comment type="cofactor">
    <cofactor evidence="1">
        <name>[4Fe-4S] cluster</name>
        <dbReference type="ChEBI" id="CHEBI:49883"/>
    </cofactor>
</comment>
<accession>A0A381N356</accession>
<dbReference type="FunFam" id="3.80.30.20:FF:000001">
    <property type="entry name" value="tRNA-2-methylthio-N(6)-dimethylallyladenosine synthase 2"/>
    <property type="match status" value="1"/>
</dbReference>
<dbReference type="GO" id="GO:0051539">
    <property type="term" value="F:4 iron, 4 sulfur cluster binding"/>
    <property type="evidence" value="ECO:0007669"/>
    <property type="project" value="UniProtKB-KW"/>
</dbReference>
<dbReference type="PROSITE" id="PS51449">
    <property type="entry name" value="MTTASE_N"/>
    <property type="match status" value="1"/>
</dbReference>
<name>A0A381N356_9ZZZZ</name>
<evidence type="ECO:0000256" key="4">
    <source>
        <dbReference type="ARBA" id="ARBA00022723"/>
    </source>
</evidence>
<keyword evidence="6" id="KW-0411">Iron-sulfur</keyword>
<dbReference type="PROSITE" id="PS51918">
    <property type="entry name" value="RADICAL_SAM"/>
    <property type="match status" value="1"/>
</dbReference>
<dbReference type="PANTHER" id="PTHR43020">
    <property type="entry name" value="CDK5 REGULATORY SUBUNIT-ASSOCIATED PROTEIN 1"/>
    <property type="match status" value="1"/>
</dbReference>
<keyword evidence="3" id="KW-0949">S-adenosyl-L-methionine</keyword>
<keyword evidence="4" id="KW-0479">Metal-binding</keyword>
<dbReference type="NCBIfam" id="TIGR00089">
    <property type="entry name" value="MiaB/RimO family radical SAM methylthiotransferase"/>
    <property type="match status" value="1"/>
</dbReference>